<sequence>MTLKHLRAVIAWGGLATLIMIPIAVAANSEYLQYRGPIYIAAGFAGIVALAVLLVQPLLAAGLLPRLPIQLGRVVHRWSGLVLLLAIAAHVVGLWITSPPDMIDALTFRAPTLFSVFGVVGMWALLAAALLAAIRKKRWLRPQVWRFSHVFAASAIVAASVSHAMLIEGTMGALSKAALCAAVLCALIWTVWQVKPWRGVRRRQNSRR</sequence>
<feature type="transmembrane region" description="Helical" evidence="5">
    <location>
        <begin position="36"/>
        <end position="63"/>
    </location>
</feature>
<dbReference type="GO" id="GO:0016020">
    <property type="term" value="C:membrane"/>
    <property type="evidence" value="ECO:0007669"/>
    <property type="project" value="UniProtKB-SubCell"/>
</dbReference>
<feature type="transmembrane region" description="Helical" evidence="5">
    <location>
        <begin position="173"/>
        <end position="192"/>
    </location>
</feature>
<evidence type="ECO:0000256" key="2">
    <source>
        <dbReference type="ARBA" id="ARBA00022692"/>
    </source>
</evidence>
<evidence type="ECO:0000313" key="7">
    <source>
        <dbReference type="EMBL" id="SCM68144.1"/>
    </source>
</evidence>
<evidence type="ECO:0000256" key="3">
    <source>
        <dbReference type="ARBA" id="ARBA00022989"/>
    </source>
</evidence>
<evidence type="ECO:0000256" key="1">
    <source>
        <dbReference type="ARBA" id="ARBA00004141"/>
    </source>
</evidence>
<comment type="subcellular location">
    <subcellularLocation>
        <location evidence="1">Membrane</location>
        <topology evidence="1">Multi-pass membrane protein</topology>
    </subcellularLocation>
</comment>
<dbReference type="RefSeq" id="WP_338060990.1">
    <property type="nucleotide sequence ID" value="NZ_FMJB01000053.1"/>
</dbReference>
<reference evidence="8" key="1">
    <citation type="submission" date="2016-09" db="EMBL/GenBank/DDBJ databases">
        <authorList>
            <person name="Wibberg D."/>
        </authorList>
    </citation>
    <scope>NUCLEOTIDE SEQUENCE [LARGE SCALE GENOMIC DNA]</scope>
</reference>
<gene>
    <name evidence="7" type="ORF">KARMA_2356</name>
</gene>
<name>A0A1M4N2E3_9RHOB</name>
<keyword evidence="2 5" id="KW-0812">Transmembrane</keyword>
<accession>A0A1M4N2E3</accession>
<organism evidence="7 8">
    <name type="scientific">Donghicola eburneus</name>
    <dbReference type="NCBI Taxonomy" id="393278"/>
    <lineage>
        <taxon>Bacteria</taxon>
        <taxon>Pseudomonadati</taxon>
        <taxon>Pseudomonadota</taxon>
        <taxon>Alphaproteobacteria</taxon>
        <taxon>Rhodobacterales</taxon>
        <taxon>Roseobacteraceae</taxon>
        <taxon>Donghicola</taxon>
    </lineage>
</organism>
<evidence type="ECO:0000256" key="4">
    <source>
        <dbReference type="ARBA" id="ARBA00023136"/>
    </source>
</evidence>
<dbReference type="EMBL" id="FMJB01000053">
    <property type="protein sequence ID" value="SCM68144.1"/>
    <property type="molecule type" value="Genomic_DNA"/>
</dbReference>
<feature type="transmembrane region" description="Helical" evidence="5">
    <location>
        <begin position="108"/>
        <end position="132"/>
    </location>
</feature>
<keyword evidence="4 5" id="KW-0472">Membrane</keyword>
<keyword evidence="3 5" id="KW-1133">Transmembrane helix</keyword>
<dbReference type="Proteomes" id="UP000184085">
    <property type="component" value="Unassembled WGS sequence"/>
</dbReference>
<evidence type="ECO:0000259" key="6">
    <source>
        <dbReference type="Pfam" id="PF01794"/>
    </source>
</evidence>
<proteinExistence type="predicted"/>
<evidence type="ECO:0000256" key="5">
    <source>
        <dbReference type="SAM" id="Phobius"/>
    </source>
</evidence>
<keyword evidence="8" id="KW-1185">Reference proteome</keyword>
<evidence type="ECO:0000313" key="8">
    <source>
        <dbReference type="Proteomes" id="UP000184085"/>
    </source>
</evidence>
<dbReference type="Pfam" id="PF01794">
    <property type="entry name" value="Ferric_reduct"/>
    <property type="match status" value="1"/>
</dbReference>
<dbReference type="AlphaFoldDB" id="A0A1M4N2E3"/>
<dbReference type="InterPro" id="IPR013130">
    <property type="entry name" value="Fe3_Rdtase_TM_dom"/>
</dbReference>
<feature type="domain" description="Ferric oxidoreductase" evidence="6">
    <location>
        <begin position="45"/>
        <end position="158"/>
    </location>
</feature>
<protein>
    <submittedName>
        <fullName evidence="7">Putative ferric reductase</fullName>
    </submittedName>
</protein>
<feature type="transmembrane region" description="Helical" evidence="5">
    <location>
        <begin position="75"/>
        <end position="96"/>
    </location>
</feature>
<feature type="transmembrane region" description="Helical" evidence="5">
    <location>
        <begin position="144"/>
        <end position="167"/>
    </location>
</feature>